<evidence type="ECO:0000256" key="3">
    <source>
        <dbReference type="ARBA" id="ARBA00023125"/>
    </source>
</evidence>
<dbReference type="GO" id="GO:0000981">
    <property type="term" value="F:DNA-binding transcription factor activity, RNA polymerase II-specific"/>
    <property type="evidence" value="ECO:0007669"/>
    <property type="project" value="InterPro"/>
</dbReference>
<dbReference type="PANTHER" id="PTHR11945">
    <property type="entry name" value="MADS BOX PROTEIN"/>
    <property type="match status" value="1"/>
</dbReference>
<organism evidence="7 8">
    <name type="scientific">Rhamnella rubrinervis</name>
    <dbReference type="NCBI Taxonomy" id="2594499"/>
    <lineage>
        <taxon>Eukaryota</taxon>
        <taxon>Viridiplantae</taxon>
        <taxon>Streptophyta</taxon>
        <taxon>Embryophyta</taxon>
        <taxon>Tracheophyta</taxon>
        <taxon>Spermatophyta</taxon>
        <taxon>Magnoliopsida</taxon>
        <taxon>eudicotyledons</taxon>
        <taxon>Gunneridae</taxon>
        <taxon>Pentapetalae</taxon>
        <taxon>rosids</taxon>
        <taxon>fabids</taxon>
        <taxon>Rosales</taxon>
        <taxon>Rhamnaceae</taxon>
        <taxon>rhamnoid group</taxon>
        <taxon>Rhamneae</taxon>
        <taxon>Rhamnella</taxon>
    </lineage>
</organism>
<dbReference type="PROSITE" id="PS50066">
    <property type="entry name" value="MADS_BOX_2"/>
    <property type="match status" value="1"/>
</dbReference>
<dbReference type="GO" id="GO:0046983">
    <property type="term" value="F:protein dimerization activity"/>
    <property type="evidence" value="ECO:0007669"/>
    <property type="project" value="InterPro"/>
</dbReference>
<dbReference type="GO" id="GO:0045944">
    <property type="term" value="P:positive regulation of transcription by RNA polymerase II"/>
    <property type="evidence" value="ECO:0007669"/>
    <property type="project" value="InterPro"/>
</dbReference>
<dbReference type="EMBL" id="VOIH02000001">
    <property type="protein sequence ID" value="KAF3456249.1"/>
    <property type="molecule type" value="Genomic_DNA"/>
</dbReference>
<evidence type="ECO:0000313" key="8">
    <source>
        <dbReference type="Proteomes" id="UP000796880"/>
    </source>
</evidence>
<reference evidence="7" key="1">
    <citation type="submission" date="2020-03" db="EMBL/GenBank/DDBJ databases">
        <title>A high-quality chromosome-level genome assembly of a woody plant with both climbing and erect habits, Rhamnella rubrinervis.</title>
        <authorList>
            <person name="Lu Z."/>
            <person name="Yang Y."/>
            <person name="Zhu X."/>
            <person name="Sun Y."/>
        </authorList>
    </citation>
    <scope>NUCLEOTIDE SEQUENCE</scope>
    <source>
        <strain evidence="7">BYM</strain>
        <tissue evidence="7">Leaf</tissue>
    </source>
</reference>
<keyword evidence="4" id="KW-0804">Transcription</keyword>
<keyword evidence="8" id="KW-1185">Reference proteome</keyword>
<dbReference type="SUPFAM" id="SSF55455">
    <property type="entry name" value="SRF-like"/>
    <property type="match status" value="1"/>
</dbReference>
<keyword evidence="2" id="KW-0805">Transcription regulation</keyword>
<dbReference type="Proteomes" id="UP000796880">
    <property type="component" value="Unassembled WGS sequence"/>
</dbReference>
<feature type="domain" description="MADS-box" evidence="6">
    <location>
        <begin position="1"/>
        <end position="51"/>
    </location>
</feature>
<evidence type="ECO:0000256" key="1">
    <source>
        <dbReference type="ARBA" id="ARBA00004123"/>
    </source>
</evidence>
<evidence type="ECO:0000256" key="5">
    <source>
        <dbReference type="ARBA" id="ARBA00023242"/>
    </source>
</evidence>
<comment type="caution">
    <text evidence="7">The sequence shown here is derived from an EMBL/GenBank/DDBJ whole genome shotgun (WGS) entry which is preliminary data.</text>
</comment>
<dbReference type="Gene3D" id="3.40.1810.10">
    <property type="entry name" value="Transcription factor, MADS-box"/>
    <property type="match status" value="1"/>
</dbReference>
<dbReference type="PANTHER" id="PTHR11945:SF534">
    <property type="entry name" value="MYOCYTE-SPECIFIC ENHANCER FACTOR 2"/>
    <property type="match status" value="1"/>
</dbReference>
<evidence type="ECO:0000256" key="2">
    <source>
        <dbReference type="ARBA" id="ARBA00023015"/>
    </source>
</evidence>
<keyword evidence="3" id="KW-0238">DNA-binding</keyword>
<dbReference type="InterPro" id="IPR036879">
    <property type="entry name" value="TF_MADSbox_sf"/>
</dbReference>
<dbReference type="InterPro" id="IPR033897">
    <property type="entry name" value="SRF-like_MADS-box"/>
</dbReference>
<dbReference type="GO" id="GO:0005634">
    <property type="term" value="C:nucleus"/>
    <property type="evidence" value="ECO:0007669"/>
    <property type="project" value="UniProtKB-SubCell"/>
</dbReference>
<sequence length="345" mass="39661">MGREKGKMELITNEKCRRKTFNKGIKGLMKKCFELSTLCGVDVCMIAYGPSKLHAYPPNPNEVDRIVQRYLMTTGKDNPPNNSDLSDSYMEQNKKIGSDKNLVTDELIDNYCPSGVHNQFVNELDDKIKAVEEMVHVKEQNDQVHLHSADHDLNFDDSDDQIKAVEKMIHVKEQNQLHAEHDHDQQRYLYYVPSNNPLTFQAPQFVLNPMTSINPTGKMTTTKNEYEGENEIYANASSSNYNIHQYCQNYYNNPTSSTGPVFNDPTVIRTPENYMMFNPTISGNPSSSSSVMMSRYSQAQPRVQLMPYMQYASMPLLQLQVIPSYQQRMHGYVRQQQMRGCDHND</sequence>
<name>A0A8K0HQ02_9ROSA</name>
<protein>
    <recommendedName>
        <fullName evidence="6">MADS-box domain-containing protein</fullName>
    </recommendedName>
</protein>
<accession>A0A8K0HQ02</accession>
<dbReference type="CDD" id="cd00266">
    <property type="entry name" value="MADS_SRF_like"/>
    <property type="match status" value="1"/>
</dbReference>
<dbReference type="AlphaFoldDB" id="A0A8K0HQ02"/>
<keyword evidence="5" id="KW-0539">Nucleus</keyword>
<dbReference type="OrthoDB" id="601557at2759"/>
<dbReference type="GO" id="GO:0000978">
    <property type="term" value="F:RNA polymerase II cis-regulatory region sequence-specific DNA binding"/>
    <property type="evidence" value="ECO:0007669"/>
    <property type="project" value="TreeGrafter"/>
</dbReference>
<dbReference type="SMART" id="SM00432">
    <property type="entry name" value="MADS"/>
    <property type="match status" value="1"/>
</dbReference>
<gene>
    <name evidence="7" type="ORF">FNV43_RR00899</name>
</gene>
<evidence type="ECO:0000313" key="7">
    <source>
        <dbReference type="EMBL" id="KAF3456249.1"/>
    </source>
</evidence>
<dbReference type="Pfam" id="PF00319">
    <property type="entry name" value="SRF-TF"/>
    <property type="match status" value="1"/>
</dbReference>
<evidence type="ECO:0000259" key="6">
    <source>
        <dbReference type="PROSITE" id="PS50066"/>
    </source>
</evidence>
<dbReference type="InterPro" id="IPR002100">
    <property type="entry name" value="TF_MADSbox"/>
</dbReference>
<proteinExistence type="predicted"/>
<comment type="subcellular location">
    <subcellularLocation>
        <location evidence="1">Nucleus</location>
    </subcellularLocation>
</comment>
<evidence type="ECO:0000256" key="4">
    <source>
        <dbReference type="ARBA" id="ARBA00023163"/>
    </source>
</evidence>